<keyword evidence="2" id="KW-1185">Reference proteome</keyword>
<evidence type="ECO:0008006" key="3">
    <source>
        <dbReference type="Google" id="ProtNLM"/>
    </source>
</evidence>
<protein>
    <recommendedName>
        <fullName evidence="3">Lipoprotein SmpA/OmlA domain-containing protein</fullName>
    </recommendedName>
</protein>
<evidence type="ECO:0000313" key="2">
    <source>
        <dbReference type="Proteomes" id="UP000501891"/>
    </source>
</evidence>
<organism evidence="1 2">
    <name type="scientific">Aerophototrophica crusticola</name>
    <dbReference type="NCBI Taxonomy" id="1709002"/>
    <lineage>
        <taxon>Bacteria</taxon>
        <taxon>Pseudomonadati</taxon>
        <taxon>Pseudomonadota</taxon>
        <taxon>Alphaproteobacteria</taxon>
        <taxon>Rhodospirillales</taxon>
        <taxon>Rhodospirillaceae</taxon>
        <taxon>Aerophototrophica</taxon>
    </lineage>
</organism>
<name>A0A858R8I6_9PROT</name>
<dbReference type="AlphaFoldDB" id="A0A858R8I6"/>
<gene>
    <name evidence="1" type="ORF">HHL28_11850</name>
</gene>
<dbReference type="EMBL" id="CP051775">
    <property type="protein sequence ID" value="QJE73691.1"/>
    <property type="molecule type" value="Genomic_DNA"/>
</dbReference>
<dbReference type="KEGG" id="acru:HHL28_11850"/>
<evidence type="ECO:0000313" key="1">
    <source>
        <dbReference type="EMBL" id="QJE73691.1"/>
    </source>
</evidence>
<dbReference type="Proteomes" id="UP000501891">
    <property type="component" value="Chromosome"/>
</dbReference>
<proteinExistence type="predicted"/>
<accession>A0A858R8I6</accession>
<sequence>MDEAPRFDPAGLVGLTEQETFRLLGSPARVEENPPAKTWQYASSRCQLRVHLFMDMTTRSFRTLSYELSSTDEQPDVDQQCLAELVAKAWRPAGQ</sequence>
<reference evidence="1" key="1">
    <citation type="submission" date="2020-04" db="EMBL/GenBank/DDBJ databases">
        <title>A desert anoxygenic phototrophic bacterium fixes CO2 using RubisCO under aerobic conditions.</title>
        <authorList>
            <person name="Tang K."/>
        </authorList>
    </citation>
    <scope>NUCLEOTIDE SEQUENCE [LARGE SCALE GENOMIC DNA]</scope>
    <source>
        <strain evidence="1">MIMtkB3</strain>
    </source>
</reference>